<dbReference type="InterPro" id="IPR043133">
    <property type="entry name" value="GTP-CH-I_C/QueF"/>
</dbReference>
<dbReference type="AlphaFoldDB" id="A0A9P1H6G2"/>
<dbReference type="GO" id="GO:0004150">
    <property type="term" value="F:dihydroneopterin aldolase activity"/>
    <property type="evidence" value="ECO:0007669"/>
    <property type="project" value="InterPro"/>
</dbReference>
<keyword evidence="4" id="KW-1185">Reference proteome</keyword>
<accession>A0A9P1H6G2</accession>
<protein>
    <recommendedName>
        <fullName evidence="2">Dihydroneopterin aldolase/epimerase domain-containing protein</fullName>
    </recommendedName>
</protein>
<evidence type="ECO:0000256" key="1">
    <source>
        <dbReference type="ARBA" id="ARBA00022909"/>
    </source>
</evidence>
<dbReference type="SMART" id="SM00905">
    <property type="entry name" value="FolB"/>
    <property type="match status" value="1"/>
</dbReference>
<keyword evidence="1" id="KW-0289">Folate biosynthesis</keyword>
<dbReference type="EMBL" id="CALLCH030000015">
    <property type="protein sequence ID" value="CAI4216428.1"/>
    <property type="molecule type" value="Genomic_DNA"/>
</dbReference>
<dbReference type="Proteomes" id="UP000838763">
    <property type="component" value="Unassembled WGS sequence"/>
</dbReference>
<comment type="caution">
    <text evidence="3">The sequence shown here is derived from an EMBL/GenBank/DDBJ whole genome shotgun (WGS) entry which is preliminary data.</text>
</comment>
<dbReference type="Gene3D" id="3.30.1130.10">
    <property type="match status" value="2"/>
</dbReference>
<proteinExistence type="predicted"/>
<evidence type="ECO:0000313" key="3">
    <source>
        <dbReference type="EMBL" id="CAI4216428.1"/>
    </source>
</evidence>
<dbReference type="OrthoDB" id="5425486at2759"/>
<evidence type="ECO:0000313" key="4">
    <source>
        <dbReference type="Proteomes" id="UP000838763"/>
    </source>
</evidence>
<evidence type="ECO:0000259" key="2">
    <source>
        <dbReference type="SMART" id="SM00905"/>
    </source>
</evidence>
<feature type="domain" description="Dihydroneopterin aldolase/epimerase" evidence="2">
    <location>
        <begin position="182"/>
        <end position="293"/>
    </location>
</feature>
<dbReference type="InterPro" id="IPR006157">
    <property type="entry name" value="FolB_dom"/>
</dbReference>
<sequence length="298" mass="31216">MPPTLASTWAVKATAGEPVAIVRVRNLQSVARIGADAWGRAGKPQPVLISAEVSLARPFAESSSTDKVETDTVHYGLLSKAILATLDEVDAASVAGGAVVSLRRLLDTIWWKLTSLGVDGSPAPGAVDDTKAFLNLAAVRYLSVTIHLPKATLSGAGVSLTGISIFTAGALGPEVDLYGLRLQLHRIQVPILVGINSNEREAKQLVVADVKIDNFVETTDIHPLLEKAIYDSMSNSSFGTLEALAVDLTAALNTSRGQVPAEVPSAAEWRINIQLEKPVAVPLAEGAGIEFLASAASL</sequence>
<reference evidence="3" key="1">
    <citation type="submission" date="2022-11" db="EMBL/GenBank/DDBJ databases">
        <authorList>
            <person name="Scott C."/>
            <person name="Bruce N."/>
        </authorList>
    </citation>
    <scope>NUCLEOTIDE SEQUENCE</scope>
</reference>
<organism evidence="3 4">
    <name type="scientific">Parascedosporium putredinis</name>
    <dbReference type="NCBI Taxonomy" id="1442378"/>
    <lineage>
        <taxon>Eukaryota</taxon>
        <taxon>Fungi</taxon>
        <taxon>Dikarya</taxon>
        <taxon>Ascomycota</taxon>
        <taxon>Pezizomycotina</taxon>
        <taxon>Sordariomycetes</taxon>
        <taxon>Hypocreomycetidae</taxon>
        <taxon>Microascales</taxon>
        <taxon>Microascaceae</taxon>
        <taxon>Parascedosporium</taxon>
    </lineage>
</organism>
<dbReference type="SUPFAM" id="SSF55620">
    <property type="entry name" value="Tetrahydrobiopterin biosynthesis enzymes-like"/>
    <property type="match status" value="1"/>
</dbReference>
<dbReference type="GO" id="GO:0046656">
    <property type="term" value="P:folic acid biosynthetic process"/>
    <property type="evidence" value="ECO:0007669"/>
    <property type="project" value="UniProtKB-KW"/>
</dbReference>
<name>A0A9P1H6G2_9PEZI</name>
<gene>
    <name evidence="3" type="ORF">PPNO1_LOCUS6083</name>
</gene>